<dbReference type="RefSeq" id="WP_143381475.1">
    <property type="nucleotide sequence ID" value="NZ_CP041637.1"/>
</dbReference>
<keyword evidence="3" id="KW-1185">Reference proteome</keyword>
<dbReference type="EMBL" id="CP041637">
    <property type="protein sequence ID" value="QDO94591.1"/>
    <property type="molecule type" value="Genomic_DNA"/>
</dbReference>
<evidence type="ECO:0000313" key="2">
    <source>
        <dbReference type="EMBL" id="QDO94591.1"/>
    </source>
</evidence>
<organism evidence="2 3">
    <name type="scientific">Formosa sediminum</name>
    <dbReference type="NCBI Taxonomy" id="2594004"/>
    <lineage>
        <taxon>Bacteria</taxon>
        <taxon>Pseudomonadati</taxon>
        <taxon>Bacteroidota</taxon>
        <taxon>Flavobacteriia</taxon>
        <taxon>Flavobacteriales</taxon>
        <taxon>Flavobacteriaceae</taxon>
        <taxon>Formosa</taxon>
    </lineage>
</organism>
<dbReference type="Proteomes" id="UP000319209">
    <property type="component" value="Chromosome"/>
</dbReference>
<dbReference type="PROSITE" id="PS51257">
    <property type="entry name" value="PROKAR_LIPOPROTEIN"/>
    <property type="match status" value="1"/>
</dbReference>
<accession>A0A516GSU0</accession>
<dbReference type="KEGG" id="fop:FNB79_11650"/>
<proteinExistence type="predicted"/>
<evidence type="ECO:0000259" key="1">
    <source>
        <dbReference type="Pfam" id="PF02663"/>
    </source>
</evidence>
<reference evidence="2 3" key="1">
    <citation type="submission" date="2019-07" db="EMBL/GenBank/DDBJ databases">
        <title>Genome sequencing for Formosa sp. PS13.</title>
        <authorList>
            <person name="Park S.-J."/>
        </authorList>
    </citation>
    <scope>NUCLEOTIDE SEQUENCE [LARGE SCALE GENOMIC DNA]</scope>
    <source>
        <strain evidence="2 3">PS13</strain>
    </source>
</reference>
<dbReference type="Gene3D" id="3.30.1330.130">
    <property type="match status" value="1"/>
</dbReference>
<protein>
    <recommendedName>
        <fullName evidence="1">Formylmethanofuran dehydrogenase subunit E domain-containing protein</fullName>
    </recommendedName>
</protein>
<dbReference type="AlphaFoldDB" id="A0A516GSU0"/>
<dbReference type="Pfam" id="PF02663">
    <property type="entry name" value="FmdE"/>
    <property type="match status" value="1"/>
</dbReference>
<dbReference type="OrthoDB" id="824310at2"/>
<evidence type="ECO:0000313" key="3">
    <source>
        <dbReference type="Proteomes" id="UP000319209"/>
    </source>
</evidence>
<dbReference type="InterPro" id="IPR003814">
    <property type="entry name" value="FmdEsu_dom"/>
</dbReference>
<feature type="domain" description="Formylmethanofuran dehydrogenase subunit E" evidence="1">
    <location>
        <begin position="58"/>
        <end position="193"/>
    </location>
</feature>
<gene>
    <name evidence="2" type="ORF">FNB79_11650</name>
</gene>
<name>A0A516GSU0_9FLAO</name>
<dbReference type="SUPFAM" id="SSF143555">
    <property type="entry name" value="FwdE-like"/>
    <property type="match status" value="1"/>
</dbReference>
<sequence length="225" mass="25386">MKTIFAILTVLLLGSCETKIKETLNQSTNPEITVIDTDFSKGRLTLKQTINLKDVERFHGHLCDGLVQGFLGIKVGLHVLYPNGILDRTNTRIVSKSSPCLTDAAIYLTGARYQYNTFYVDDSLKDGFYIMQSIDQHKTVKIQLKPDVKPPEIDLLGAQAIKGTLSACDLDKLKSLEDQFADYLLTSDPETNFTVTELTYFKWLPLEKHNYTKTDILNKNITTCK</sequence>